<protein>
    <submittedName>
        <fullName evidence="1">Uncharacterized protein</fullName>
    </submittedName>
</protein>
<accession>A0A9P5MT08</accession>
<gene>
    <name evidence="1" type="ORF">DFH94DRAFT_694662</name>
</gene>
<evidence type="ECO:0000313" key="1">
    <source>
        <dbReference type="EMBL" id="KAF8477846.1"/>
    </source>
</evidence>
<dbReference type="AlphaFoldDB" id="A0A9P5MT08"/>
<organism evidence="1 2">
    <name type="scientific">Russula ochroleuca</name>
    <dbReference type="NCBI Taxonomy" id="152965"/>
    <lineage>
        <taxon>Eukaryota</taxon>
        <taxon>Fungi</taxon>
        <taxon>Dikarya</taxon>
        <taxon>Basidiomycota</taxon>
        <taxon>Agaricomycotina</taxon>
        <taxon>Agaricomycetes</taxon>
        <taxon>Russulales</taxon>
        <taxon>Russulaceae</taxon>
        <taxon>Russula</taxon>
    </lineage>
</organism>
<dbReference type="EMBL" id="WHVB01000013">
    <property type="protein sequence ID" value="KAF8477846.1"/>
    <property type="molecule type" value="Genomic_DNA"/>
</dbReference>
<evidence type="ECO:0000313" key="2">
    <source>
        <dbReference type="Proteomes" id="UP000759537"/>
    </source>
</evidence>
<keyword evidence="2" id="KW-1185">Reference proteome</keyword>
<proteinExistence type="predicted"/>
<comment type="caution">
    <text evidence="1">The sequence shown here is derived from an EMBL/GenBank/DDBJ whole genome shotgun (WGS) entry which is preliminary data.</text>
</comment>
<reference evidence="1" key="1">
    <citation type="submission" date="2019-10" db="EMBL/GenBank/DDBJ databases">
        <authorList>
            <consortium name="DOE Joint Genome Institute"/>
            <person name="Kuo A."/>
            <person name="Miyauchi S."/>
            <person name="Kiss E."/>
            <person name="Drula E."/>
            <person name="Kohler A."/>
            <person name="Sanchez-Garcia M."/>
            <person name="Andreopoulos B."/>
            <person name="Barry K.W."/>
            <person name="Bonito G."/>
            <person name="Buee M."/>
            <person name="Carver A."/>
            <person name="Chen C."/>
            <person name="Cichocki N."/>
            <person name="Clum A."/>
            <person name="Culley D."/>
            <person name="Crous P.W."/>
            <person name="Fauchery L."/>
            <person name="Girlanda M."/>
            <person name="Hayes R."/>
            <person name="Keri Z."/>
            <person name="LaButti K."/>
            <person name="Lipzen A."/>
            <person name="Lombard V."/>
            <person name="Magnuson J."/>
            <person name="Maillard F."/>
            <person name="Morin E."/>
            <person name="Murat C."/>
            <person name="Nolan M."/>
            <person name="Ohm R."/>
            <person name="Pangilinan J."/>
            <person name="Pereira M."/>
            <person name="Perotto S."/>
            <person name="Peter M."/>
            <person name="Riley R."/>
            <person name="Sitrit Y."/>
            <person name="Stielow B."/>
            <person name="Szollosi G."/>
            <person name="Zifcakova L."/>
            <person name="Stursova M."/>
            <person name="Spatafora J.W."/>
            <person name="Tedersoo L."/>
            <person name="Vaario L.-M."/>
            <person name="Yamada A."/>
            <person name="Yan M."/>
            <person name="Wang P."/>
            <person name="Xu J."/>
            <person name="Bruns T."/>
            <person name="Baldrian P."/>
            <person name="Vilgalys R."/>
            <person name="Henrissat B."/>
            <person name="Grigoriev I.V."/>
            <person name="Hibbett D."/>
            <person name="Nagy L.G."/>
            <person name="Martin F.M."/>
        </authorList>
    </citation>
    <scope>NUCLEOTIDE SEQUENCE</scope>
    <source>
        <strain evidence="1">Prilba</strain>
    </source>
</reference>
<sequence>MAISYGMSLLVLVNYLHVHVKPMYQLYCILKDRDEPPTPDEIDVASAKRQLDATAKAEYLQKLEKSSQTIRKAFQDQQACALGPFDQEMFEQLLMEWIIACD</sequence>
<dbReference type="Proteomes" id="UP000759537">
    <property type="component" value="Unassembled WGS sequence"/>
</dbReference>
<name>A0A9P5MT08_9AGAM</name>
<reference evidence="1" key="2">
    <citation type="journal article" date="2020" name="Nat. Commun.">
        <title>Large-scale genome sequencing of mycorrhizal fungi provides insights into the early evolution of symbiotic traits.</title>
        <authorList>
            <person name="Miyauchi S."/>
            <person name="Kiss E."/>
            <person name="Kuo A."/>
            <person name="Drula E."/>
            <person name="Kohler A."/>
            <person name="Sanchez-Garcia M."/>
            <person name="Morin E."/>
            <person name="Andreopoulos B."/>
            <person name="Barry K.W."/>
            <person name="Bonito G."/>
            <person name="Buee M."/>
            <person name="Carver A."/>
            <person name="Chen C."/>
            <person name="Cichocki N."/>
            <person name="Clum A."/>
            <person name="Culley D."/>
            <person name="Crous P.W."/>
            <person name="Fauchery L."/>
            <person name="Girlanda M."/>
            <person name="Hayes R.D."/>
            <person name="Keri Z."/>
            <person name="LaButti K."/>
            <person name="Lipzen A."/>
            <person name="Lombard V."/>
            <person name="Magnuson J."/>
            <person name="Maillard F."/>
            <person name="Murat C."/>
            <person name="Nolan M."/>
            <person name="Ohm R.A."/>
            <person name="Pangilinan J."/>
            <person name="Pereira M.F."/>
            <person name="Perotto S."/>
            <person name="Peter M."/>
            <person name="Pfister S."/>
            <person name="Riley R."/>
            <person name="Sitrit Y."/>
            <person name="Stielow J.B."/>
            <person name="Szollosi G."/>
            <person name="Zifcakova L."/>
            <person name="Stursova M."/>
            <person name="Spatafora J.W."/>
            <person name="Tedersoo L."/>
            <person name="Vaario L.M."/>
            <person name="Yamada A."/>
            <person name="Yan M."/>
            <person name="Wang P."/>
            <person name="Xu J."/>
            <person name="Bruns T."/>
            <person name="Baldrian P."/>
            <person name="Vilgalys R."/>
            <person name="Dunand C."/>
            <person name="Henrissat B."/>
            <person name="Grigoriev I.V."/>
            <person name="Hibbett D."/>
            <person name="Nagy L.G."/>
            <person name="Martin F.M."/>
        </authorList>
    </citation>
    <scope>NUCLEOTIDE SEQUENCE</scope>
    <source>
        <strain evidence="1">Prilba</strain>
    </source>
</reference>
<dbReference type="OrthoDB" id="3259181at2759"/>